<evidence type="ECO:0000313" key="1">
    <source>
        <dbReference type="EMBL" id="GIY58428.1"/>
    </source>
</evidence>
<dbReference type="EMBL" id="BPLQ01011499">
    <property type="protein sequence ID" value="GIY58428.1"/>
    <property type="molecule type" value="Genomic_DNA"/>
</dbReference>
<keyword evidence="2" id="KW-1185">Reference proteome</keyword>
<name>A0AAV4UKX8_9ARAC</name>
<protein>
    <submittedName>
        <fullName evidence="1">Uncharacterized protein</fullName>
    </submittedName>
</protein>
<gene>
    <name evidence="1" type="ORF">CDAR_613131</name>
</gene>
<dbReference type="Proteomes" id="UP001054837">
    <property type="component" value="Unassembled WGS sequence"/>
</dbReference>
<evidence type="ECO:0000313" key="2">
    <source>
        <dbReference type="Proteomes" id="UP001054837"/>
    </source>
</evidence>
<proteinExistence type="predicted"/>
<sequence>MCIREVDFPEFFGKRKTKKRSTLPFPTASRTRVRQCRFLNDNDGGRTIRRGVICRKQNILNDRKTEIPFLPESRCFEWFRRNKRVNGTVINPEEQHSAPD</sequence>
<accession>A0AAV4UKX8</accession>
<comment type="caution">
    <text evidence="1">The sequence shown here is derived from an EMBL/GenBank/DDBJ whole genome shotgun (WGS) entry which is preliminary data.</text>
</comment>
<organism evidence="1 2">
    <name type="scientific">Caerostris darwini</name>
    <dbReference type="NCBI Taxonomy" id="1538125"/>
    <lineage>
        <taxon>Eukaryota</taxon>
        <taxon>Metazoa</taxon>
        <taxon>Ecdysozoa</taxon>
        <taxon>Arthropoda</taxon>
        <taxon>Chelicerata</taxon>
        <taxon>Arachnida</taxon>
        <taxon>Araneae</taxon>
        <taxon>Araneomorphae</taxon>
        <taxon>Entelegynae</taxon>
        <taxon>Araneoidea</taxon>
        <taxon>Araneidae</taxon>
        <taxon>Caerostris</taxon>
    </lineage>
</organism>
<dbReference type="AlphaFoldDB" id="A0AAV4UKX8"/>
<reference evidence="1 2" key="1">
    <citation type="submission" date="2021-06" db="EMBL/GenBank/DDBJ databases">
        <title>Caerostris darwini draft genome.</title>
        <authorList>
            <person name="Kono N."/>
            <person name="Arakawa K."/>
        </authorList>
    </citation>
    <scope>NUCLEOTIDE SEQUENCE [LARGE SCALE GENOMIC DNA]</scope>
</reference>